<evidence type="ECO:0000256" key="4">
    <source>
        <dbReference type="ARBA" id="ARBA00022807"/>
    </source>
</evidence>
<keyword evidence="4" id="KW-0788">Thiol protease</keyword>
<dbReference type="RefSeq" id="WP_084263837.1">
    <property type="nucleotide sequence ID" value="NZ_CP007514.1"/>
</dbReference>
<reference evidence="6 8" key="1">
    <citation type="submission" date="2014-03" db="EMBL/GenBank/DDBJ databases">
        <title>Complete genome sequence of the Radio-Resistant Rubrobacter radiotolerans RSPS-4.</title>
        <authorList>
            <person name="Egas C.C."/>
            <person name="Barroso C.C."/>
            <person name="Froufe H.J.C."/>
            <person name="Pacheco J.J."/>
            <person name="Albuquerque L.L."/>
            <person name="da Costa M.M.S."/>
        </authorList>
    </citation>
    <scope>NUCLEOTIDE SEQUENCE [LARGE SCALE GENOMIC DNA]</scope>
    <source>
        <strain evidence="6 8">RSPS-4</strain>
    </source>
</reference>
<keyword evidence="2" id="KW-0645">Protease</keyword>
<evidence type="ECO:0000313" key="8">
    <source>
        <dbReference type="Proteomes" id="UP000025229"/>
    </source>
</evidence>
<dbReference type="EMBL" id="CP007514">
    <property type="protein sequence ID" value="AHY46919.1"/>
    <property type="molecule type" value="Genomic_DNA"/>
</dbReference>
<dbReference type="Proteomes" id="UP000025229">
    <property type="component" value="Chromosome"/>
</dbReference>
<dbReference type="InterPro" id="IPR000064">
    <property type="entry name" value="NLP_P60_dom"/>
</dbReference>
<evidence type="ECO:0000259" key="5">
    <source>
        <dbReference type="PROSITE" id="PS51935"/>
    </source>
</evidence>
<dbReference type="Proteomes" id="UP001281130">
    <property type="component" value="Unassembled WGS sequence"/>
</dbReference>
<dbReference type="PANTHER" id="PTHR47359">
    <property type="entry name" value="PEPTIDOGLYCAN DL-ENDOPEPTIDASE CWLO"/>
    <property type="match status" value="1"/>
</dbReference>
<protein>
    <submittedName>
        <fullName evidence="7">C40 family peptidase</fullName>
    </submittedName>
    <submittedName>
        <fullName evidence="6">NlpC/P60 family</fullName>
    </submittedName>
</protein>
<dbReference type="eggNOG" id="COG0791">
    <property type="taxonomic scope" value="Bacteria"/>
</dbReference>
<dbReference type="STRING" id="42256.RradSPS_1636"/>
<dbReference type="EMBL" id="JAWXXX010000001">
    <property type="protein sequence ID" value="MDX5894324.1"/>
    <property type="molecule type" value="Genomic_DNA"/>
</dbReference>
<feature type="domain" description="NlpC/P60" evidence="5">
    <location>
        <begin position="45"/>
        <end position="160"/>
    </location>
</feature>
<evidence type="ECO:0000256" key="1">
    <source>
        <dbReference type="ARBA" id="ARBA00007074"/>
    </source>
</evidence>
<organism evidence="6 8">
    <name type="scientific">Rubrobacter radiotolerans</name>
    <name type="common">Arthrobacter radiotolerans</name>
    <dbReference type="NCBI Taxonomy" id="42256"/>
    <lineage>
        <taxon>Bacteria</taxon>
        <taxon>Bacillati</taxon>
        <taxon>Actinomycetota</taxon>
        <taxon>Rubrobacteria</taxon>
        <taxon>Rubrobacterales</taxon>
        <taxon>Rubrobacteraceae</taxon>
        <taxon>Rubrobacter</taxon>
    </lineage>
</organism>
<dbReference type="HOGENOM" id="CLU_1650862_0_0_11"/>
<name>A0A023X4D6_RUBRA</name>
<evidence type="ECO:0000256" key="3">
    <source>
        <dbReference type="ARBA" id="ARBA00022801"/>
    </source>
</evidence>
<dbReference type="InterPro" id="IPR051794">
    <property type="entry name" value="PG_Endopeptidase_C40"/>
</dbReference>
<evidence type="ECO:0000313" key="7">
    <source>
        <dbReference type="EMBL" id="MDX5894324.1"/>
    </source>
</evidence>
<proteinExistence type="inferred from homology"/>
<dbReference type="SUPFAM" id="SSF54001">
    <property type="entry name" value="Cysteine proteinases"/>
    <property type="match status" value="1"/>
</dbReference>
<dbReference type="KEGG" id="rrd:RradSPS_1636"/>
<comment type="similarity">
    <text evidence="1">Belongs to the peptidase C40 family.</text>
</comment>
<accession>A0A023X4D6</accession>
<dbReference type="PANTHER" id="PTHR47359:SF3">
    <property type="entry name" value="NLP_P60 DOMAIN-CONTAINING PROTEIN-RELATED"/>
    <property type="match status" value="1"/>
</dbReference>
<evidence type="ECO:0000256" key="2">
    <source>
        <dbReference type="ARBA" id="ARBA00022670"/>
    </source>
</evidence>
<keyword evidence="8" id="KW-1185">Reference proteome</keyword>
<dbReference type="AlphaFoldDB" id="A0A023X4D6"/>
<dbReference type="Pfam" id="PF00877">
    <property type="entry name" value="NLPC_P60"/>
    <property type="match status" value="1"/>
</dbReference>
<gene>
    <name evidence="6" type="ORF">RradSPS_1636</name>
    <name evidence="7" type="ORF">SIL72_09835</name>
</gene>
<dbReference type="GO" id="GO:0008234">
    <property type="term" value="F:cysteine-type peptidase activity"/>
    <property type="evidence" value="ECO:0007669"/>
    <property type="project" value="UniProtKB-KW"/>
</dbReference>
<reference evidence="7" key="2">
    <citation type="submission" date="2023-11" db="EMBL/GenBank/DDBJ databases">
        <title>MicrobeMod: A computational toolkit for identifying prokaryotic methylation and restriction-modification with nanopore sequencing.</title>
        <authorList>
            <person name="Crits-Christoph A."/>
            <person name="Kang S.C."/>
            <person name="Lee H."/>
            <person name="Ostrov N."/>
        </authorList>
    </citation>
    <scope>NUCLEOTIDE SEQUENCE</scope>
    <source>
        <strain evidence="7">ATCC 51242</strain>
    </source>
</reference>
<keyword evidence="3" id="KW-0378">Hydrolase</keyword>
<dbReference type="OrthoDB" id="9815778at2"/>
<sequence>MVSSVLSVFGARTFRAAVAVAVVVAVLAALVGAKSESALAQEAGYGSGEAVVAEAQGWLGVPYVYGGASYAGVDCSGLTQQVMAAFGVSLPHSAAEQFGYGAPGSGAAGDLVFADFTGGGIGHVGIATGDGQMINAPYPGTTVRYDPIPAENLVGYRTVV</sequence>
<evidence type="ECO:0000313" key="6">
    <source>
        <dbReference type="EMBL" id="AHY46919.1"/>
    </source>
</evidence>
<dbReference type="PROSITE" id="PS51935">
    <property type="entry name" value="NLPC_P60"/>
    <property type="match status" value="1"/>
</dbReference>
<dbReference type="Gene3D" id="3.90.1720.10">
    <property type="entry name" value="endopeptidase domain like (from Nostoc punctiforme)"/>
    <property type="match status" value="1"/>
</dbReference>
<dbReference type="InterPro" id="IPR038765">
    <property type="entry name" value="Papain-like_cys_pep_sf"/>
</dbReference>
<dbReference type="GO" id="GO:0006508">
    <property type="term" value="P:proteolysis"/>
    <property type="evidence" value="ECO:0007669"/>
    <property type="project" value="UniProtKB-KW"/>
</dbReference>